<feature type="chain" id="PRO_5040427399" description="superoxide dismutase" evidence="8">
    <location>
        <begin position="21"/>
        <end position="204"/>
    </location>
</feature>
<evidence type="ECO:0000256" key="3">
    <source>
        <dbReference type="ARBA" id="ARBA00010457"/>
    </source>
</evidence>
<dbReference type="InterPro" id="IPR036423">
    <property type="entry name" value="SOD-like_Cu/Zn_dom_sf"/>
</dbReference>
<dbReference type="GO" id="GO:0046872">
    <property type="term" value="F:metal ion binding"/>
    <property type="evidence" value="ECO:0007669"/>
    <property type="project" value="InterPro"/>
</dbReference>
<dbReference type="FunFam" id="2.60.40.200:FF:000007">
    <property type="entry name" value="Cell surface Cu-only superoxide dismutase 5"/>
    <property type="match status" value="1"/>
</dbReference>
<reference evidence="10" key="1">
    <citation type="submission" date="2021-03" db="EMBL/GenBank/DDBJ databases">
        <title>Draft genome sequence of rust myrtle Austropuccinia psidii MF-1, a brazilian biotype.</title>
        <authorList>
            <person name="Quecine M.C."/>
            <person name="Pachon D.M.R."/>
            <person name="Bonatelli M.L."/>
            <person name="Correr F.H."/>
            <person name="Franceschini L.M."/>
            <person name="Leite T.F."/>
            <person name="Margarido G.R.A."/>
            <person name="Almeida C.A."/>
            <person name="Ferrarezi J.A."/>
            <person name="Labate C.A."/>
        </authorList>
    </citation>
    <scope>NUCLEOTIDE SEQUENCE</scope>
    <source>
        <strain evidence="10">MF-1</strain>
    </source>
</reference>
<evidence type="ECO:0000256" key="2">
    <source>
        <dbReference type="ARBA" id="ARBA00004613"/>
    </source>
</evidence>
<sequence length="204" mass="21688">MLQLALPLVVCMLFRSVILAGTANNVSTLRPSIVPTARASLKGRSGVRAQFDFVFSVGANAMVVVVHINGLDKVNPKGEFAYHIHTNPIGPDGNCTAALEHLNPKNASANCDFLKPEYCQVGDLSGKFGKISGAIGNFTAHYIDPFLRFVPEAQSILGRSVVIHAPDSSRIACGNITSKLDGTETGDGKPTSKPSTYVKNHAKL</sequence>
<keyword evidence="11" id="KW-1185">Reference proteome</keyword>
<evidence type="ECO:0000259" key="9">
    <source>
        <dbReference type="Pfam" id="PF00080"/>
    </source>
</evidence>
<dbReference type="SUPFAM" id="SSF49329">
    <property type="entry name" value="Cu,Zn superoxide dismutase-like"/>
    <property type="match status" value="1"/>
</dbReference>
<evidence type="ECO:0000256" key="1">
    <source>
        <dbReference type="ARBA" id="ARBA00004196"/>
    </source>
</evidence>
<evidence type="ECO:0000313" key="11">
    <source>
        <dbReference type="Proteomes" id="UP000765509"/>
    </source>
</evidence>
<organism evidence="10 11">
    <name type="scientific">Austropuccinia psidii MF-1</name>
    <dbReference type="NCBI Taxonomy" id="1389203"/>
    <lineage>
        <taxon>Eukaryota</taxon>
        <taxon>Fungi</taxon>
        <taxon>Dikarya</taxon>
        <taxon>Basidiomycota</taxon>
        <taxon>Pucciniomycotina</taxon>
        <taxon>Pucciniomycetes</taxon>
        <taxon>Pucciniales</taxon>
        <taxon>Sphaerophragmiaceae</taxon>
        <taxon>Austropuccinia</taxon>
    </lineage>
</organism>
<evidence type="ECO:0000313" key="10">
    <source>
        <dbReference type="EMBL" id="MBW0471012.1"/>
    </source>
</evidence>
<comment type="subcellular location">
    <subcellularLocation>
        <location evidence="1">Cell envelope</location>
    </subcellularLocation>
    <subcellularLocation>
        <location evidence="2">Secreted</location>
    </subcellularLocation>
</comment>
<dbReference type="Pfam" id="PF00080">
    <property type="entry name" value="Sod_Cu"/>
    <property type="match status" value="1"/>
</dbReference>
<evidence type="ECO:0000256" key="4">
    <source>
        <dbReference type="ARBA" id="ARBA00012682"/>
    </source>
</evidence>
<keyword evidence="8" id="KW-0732">Signal</keyword>
<comment type="similarity">
    <text evidence="3">Belongs to the Cu-Zn superoxide dismutase family.</text>
</comment>
<dbReference type="InterPro" id="IPR053257">
    <property type="entry name" value="Cu-only_SOD"/>
</dbReference>
<name>A0A9Q3GLG9_9BASI</name>
<evidence type="ECO:0000256" key="8">
    <source>
        <dbReference type="SAM" id="SignalP"/>
    </source>
</evidence>
<feature type="domain" description="Superoxide dismutase copper/zinc binding" evidence="9">
    <location>
        <begin position="60"/>
        <end position="168"/>
    </location>
</feature>
<accession>A0A9Q3GLG9</accession>
<feature type="signal peptide" evidence="8">
    <location>
        <begin position="1"/>
        <end position="20"/>
    </location>
</feature>
<gene>
    <name evidence="10" type="ORF">O181_010727</name>
</gene>
<dbReference type="GO" id="GO:0004784">
    <property type="term" value="F:superoxide dismutase activity"/>
    <property type="evidence" value="ECO:0007669"/>
    <property type="project" value="UniProtKB-EC"/>
</dbReference>
<dbReference type="OrthoDB" id="2015551at2759"/>
<dbReference type="PANTHER" id="PTHR20910">
    <property type="entry name" value="AGAP001623-PA"/>
    <property type="match status" value="1"/>
</dbReference>
<dbReference type="Proteomes" id="UP000765509">
    <property type="component" value="Unassembled WGS sequence"/>
</dbReference>
<dbReference type="AlphaFoldDB" id="A0A9Q3GLG9"/>
<comment type="caution">
    <text evidence="10">The sequence shown here is derived from an EMBL/GenBank/DDBJ whole genome shotgun (WGS) entry which is preliminary data.</text>
</comment>
<evidence type="ECO:0000256" key="6">
    <source>
        <dbReference type="ARBA" id="ARBA00049204"/>
    </source>
</evidence>
<comment type="catalytic activity">
    <reaction evidence="6">
        <text>2 superoxide + 2 H(+) = H2O2 + O2</text>
        <dbReference type="Rhea" id="RHEA:20696"/>
        <dbReference type="ChEBI" id="CHEBI:15378"/>
        <dbReference type="ChEBI" id="CHEBI:15379"/>
        <dbReference type="ChEBI" id="CHEBI:16240"/>
        <dbReference type="ChEBI" id="CHEBI:18421"/>
        <dbReference type="EC" id="1.15.1.1"/>
    </reaction>
</comment>
<evidence type="ECO:0000256" key="7">
    <source>
        <dbReference type="SAM" id="MobiDB-lite"/>
    </source>
</evidence>
<dbReference type="PANTHER" id="PTHR20910:SF1">
    <property type="entry name" value="SUPEROXIDE DISMUTASE COPPER_ZINC BINDING DOMAIN-CONTAINING PROTEIN"/>
    <property type="match status" value="1"/>
</dbReference>
<dbReference type="Gene3D" id="2.60.40.200">
    <property type="entry name" value="Superoxide dismutase, copper/zinc binding domain"/>
    <property type="match status" value="1"/>
</dbReference>
<keyword evidence="5" id="KW-0964">Secreted</keyword>
<evidence type="ECO:0000256" key="5">
    <source>
        <dbReference type="ARBA" id="ARBA00022525"/>
    </source>
</evidence>
<dbReference type="GO" id="GO:0005576">
    <property type="term" value="C:extracellular region"/>
    <property type="evidence" value="ECO:0007669"/>
    <property type="project" value="UniProtKB-SubCell"/>
</dbReference>
<protein>
    <recommendedName>
        <fullName evidence="4">superoxide dismutase</fullName>
        <ecNumber evidence="4">1.15.1.1</ecNumber>
    </recommendedName>
</protein>
<dbReference type="InterPro" id="IPR001424">
    <property type="entry name" value="SOD_Cu_Zn_dom"/>
</dbReference>
<dbReference type="EMBL" id="AVOT02002632">
    <property type="protein sequence ID" value="MBW0471012.1"/>
    <property type="molecule type" value="Genomic_DNA"/>
</dbReference>
<feature type="region of interest" description="Disordered" evidence="7">
    <location>
        <begin position="182"/>
        <end position="204"/>
    </location>
</feature>
<dbReference type="EC" id="1.15.1.1" evidence="4"/>
<proteinExistence type="inferred from homology"/>